<dbReference type="PATRIC" id="fig|279113.9.peg.946"/>
<dbReference type="EMBL" id="CP013234">
    <property type="protein sequence ID" value="AMP03338.1"/>
    <property type="molecule type" value="Genomic_DNA"/>
</dbReference>
<protein>
    <submittedName>
        <fullName evidence="1">Uncharacterized protein</fullName>
    </submittedName>
</protein>
<dbReference type="AlphaFoldDB" id="A0A127PZW1"/>
<reference evidence="1 2" key="1">
    <citation type="submission" date="2015-11" db="EMBL/GenBank/DDBJ databases">
        <title>Exploring the genomic traits of fungus-feeding bacterial genus Collimonas.</title>
        <authorList>
            <person name="Song C."/>
            <person name="Schmidt R."/>
            <person name="de Jager V."/>
            <person name="Krzyzanowska D."/>
            <person name="Jongedijk E."/>
            <person name="Cankar K."/>
            <person name="Beekwilder J."/>
            <person name="van Veen A."/>
            <person name="de Boer W."/>
            <person name="van Veen J.A."/>
            <person name="Garbeva P."/>
        </authorList>
    </citation>
    <scope>NUCLEOTIDE SEQUENCE [LARGE SCALE GENOMIC DNA]</scope>
    <source>
        <strain evidence="1 2">Ter91</strain>
    </source>
</reference>
<organism evidence="1 2">
    <name type="scientific">Collimonas pratensis</name>
    <dbReference type="NCBI Taxonomy" id="279113"/>
    <lineage>
        <taxon>Bacteria</taxon>
        <taxon>Pseudomonadati</taxon>
        <taxon>Pseudomonadota</taxon>
        <taxon>Betaproteobacteria</taxon>
        <taxon>Burkholderiales</taxon>
        <taxon>Oxalobacteraceae</taxon>
        <taxon>Collimonas</taxon>
    </lineage>
</organism>
<sequence length="54" mass="6049">MHTDVITKCSAHRDAAILLDKMSEATKSNPQLRQLIVCEGAINSKKKPCQQFSY</sequence>
<dbReference type="Proteomes" id="UP000074561">
    <property type="component" value="Chromosome"/>
</dbReference>
<accession>A0A127PZW1</accession>
<gene>
    <name evidence="1" type="ORF">CPter91_0950</name>
</gene>
<dbReference type="KEGG" id="cpra:CPter91_0950"/>
<dbReference type="STRING" id="279113.CPter91_0950"/>
<proteinExistence type="predicted"/>
<evidence type="ECO:0000313" key="2">
    <source>
        <dbReference type="Proteomes" id="UP000074561"/>
    </source>
</evidence>
<evidence type="ECO:0000313" key="1">
    <source>
        <dbReference type="EMBL" id="AMP03338.1"/>
    </source>
</evidence>
<name>A0A127PZW1_9BURK</name>